<dbReference type="AlphaFoldDB" id="A0AA90ERR6"/>
<reference evidence="2" key="1">
    <citation type="submission" date="2022-02" db="EMBL/GenBank/DDBJ databases">
        <title>Crop Bioprotection Bacillus Genome Sequencing.</title>
        <authorList>
            <person name="Dunlap C."/>
        </authorList>
    </citation>
    <scope>NUCLEOTIDE SEQUENCE</scope>
    <source>
        <strain evidence="2">T20C14</strain>
    </source>
</reference>
<dbReference type="EMBL" id="JALAXI010000004">
    <property type="protein sequence ID" value="MCY9279514.1"/>
    <property type="molecule type" value="Genomic_DNA"/>
</dbReference>
<name>A0AA90ERR6_9BACI</name>
<organism evidence="2 3">
    <name type="scientific">Bacillus haynesii</name>
    <dbReference type="NCBI Taxonomy" id="1925021"/>
    <lineage>
        <taxon>Bacteria</taxon>
        <taxon>Bacillati</taxon>
        <taxon>Bacillota</taxon>
        <taxon>Bacilli</taxon>
        <taxon>Bacillales</taxon>
        <taxon>Bacillaceae</taxon>
        <taxon>Bacillus</taxon>
    </lineage>
</organism>
<sequence length="119" mass="12698">MKWLGKSLVASSLLAGMLAVSGSPMHVQAQELSKTENLSSHAFVQGTISPQAIVINRPMKVGQEDQYVGISNVSYSGSAITVRITSDRVYVKAVSPGKATFSYLNSLGQLVINNITVTR</sequence>
<feature type="chain" id="PRO_5041726305" evidence="1">
    <location>
        <begin position="30"/>
        <end position="119"/>
    </location>
</feature>
<gene>
    <name evidence="2" type="ORF">MOE73_05485</name>
</gene>
<evidence type="ECO:0000313" key="3">
    <source>
        <dbReference type="Proteomes" id="UP001066455"/>
    </source>
</evidence>
<accession>A0AA90ERR6</accession>
<proteinExistence type="predicted"/>
<feature type="signal peptide" evidence="1">
    <location>
        <begin position="1"/>
        <end position="29"/>
    </location>
</feature>
<comment type="caution">
    <text evidence="2">The sequence shown here is derived from an EMBL/GenBank/DDBJ whole genome shotgun (WGS) entry which is preliminary data.</text>
</comment>
<dbReference type="RefSeq" id="WP_239693152.1">
    <property type="nucleotide sequence ID" value="NZ_JAKYKF010000003.1"/>
</dbReference>
<evidence type="ECO:0000256" key="1">
    <source>
        <dbReference type="SAM" id="SignalP"/>
    </source>
</evidence>
<protein>
    <submittedName>
        <fullName evidence="2">Uncharacterized protein</fullName>
    </submittedName>
</protein>
<keyword evidence="1" id="KW-0732">Signal</keyword>
<evidence type="ECO:0000313" key="2">
    <source>
        <dbReference type="EMBL" id="MCY9279514.1"/>
    </source>
</evidence>
<dbReference type="Proteomes" id="UP001066455">
    <property type="component" value="Unassembled WGS sequence"/>
</dbReference>